<name>A0A8S5PNL7_9CAUD</name>
<protein>
    <submittedName>
        <fullName evidence="1">Uncharacterized protein</fullName>
    </submittedName>
</protein>
<proteinExistence type="predicted"/>
<evidence type="ECO:0000313" key="1">
    <source>
        <dbReference type="EMBL" id="DAE07804.1"/>
    </source>
</evidence>
<dbReference type="EMBL" id="BK015457">
    <property type="protein sequence ID" value="DAE07804.1"/>
    <property type="molecule type" value="Genomic_DNA"/>
</dbReference>
<reference evidence="1" key="1">
    <citation type="journal article" date="2021" name="Proc. Natl. Acad. Sci. U.S.A.">
        <title>A Catalog of Tens of Thousands of Viruses from Human Metagenomes Reveals Hidden Associations with Chronic Diseases.</title>
        <authorList>
            <person name="Tisza M.J."/>
            <person name="Buck C.B."/>
        </authorList>
    </citation>
    <scope>NUCLEOTIDE SEQUENCE</scope>
    <source>
        <strain evidence="1">Ct5kv15</strain>
    </source>
</reference>
<organism evidence="1">
    <name type="scientific">Siphoviridae sp. ct5kv15</name>
    <dbReference type="NCBI Taxonomy" id="2825338"/>
    <lineage>
        <taxon>Viruses</taxon>
        <taxon>Duplodnaviria</taxon>
        <taxon>Heunggongvirae</taxon>
        <taxon>Uroviricota</taxon>
        <taxon>Caudoviricetes</taxon>
    </lineage>
</organism>
<accession>A0A8S5PNL7</accession>
<sequence length="50" mass="5778">MSFPRLTPGRLFGYCLNTKDKQIKRTQKQLNNISLLSHSHAPTKAYTSER</sequence>